<dbReference type="RefSeq" id="XP_019018231.1">
    <property type="nucleotide sequence ID" value="XM_019160675.1"/>
</dbReference>
<protein>
    <recommendedName>
        <fullName evidence="5">Protein ILM1</fullName>
    </recommendedName>
</protein>
<sequence length="186" mass="21324">MAIFSSRVLISARLILLSFVAYQMIVSPRTVIEYSGVMVLSSSMNLPLLMVNEKSPIYGTIGVVLISVVLSDIGPLFEGNSSYFESTIFIRLSFFFGLCAYCYLGTWVVLCNSIVFTYSFLEVWFGILTFSTLKEEKLTRAKKDMSAEAEYSEKYQRGELPAEEEQKYEETLKEEEYKKIMEEFKN</sequence>
<keyword evidence="2" id="KW-0472">Membrane</keyword>
<evidence type="ECO:0008006" key="5">
    <source>
        <dbReference type="Google" id="ProtNLM"/>
    </source>
</evidence>
<accession>A0A1E3NN98</accession>
<evidence type="ECO:0000256" key="1">
    <source>
        <dbReference type="SAM" id="MobiDB-lite"/>
    </source>
</evidence>
<dbReference type="Pfam" id="PF10311">
    <property type="entry name" value="Ilm1"/>
    <property type="match status" value="1"/>
</dbReference>
<proteinExistence type="predicted"/>
<evidence type="ECO:0000313" key="4">
    <source>
        <dbReference type="Proteomes" id="UP000094455"/>
    </source>
</evidence>
<feature type="transmembrane region" description="Helical" evidence="2">
    <location>
        <begin position="89"/>
        <end position="109"/>
    </location>
</feature>
<dbReference type="GeneID" id="30177362"/>
<gene>
    <name evidence="3" type="ORF">PICMEDRAFT_15115</name>
</gene>
<dbReference type="AlphaFoldDB" id="A0A1E3NN98"/>
<dbReference type="PANTHER" id="PTHR28029">
    <property type="entry name" value="PROTEIN ILM1"/>
    <property type="match status" value="1"/>
</dbReference>
<dbReference type="EMBL" id="KV454002">
    <property type="protein sequence ID" value="ODQ47118.1"/>
    <property type="molecule type" value="Genomic_DNA"/>
</dbReference>
<dbReference type="OrthoDB" id="5299849at2759"/>
<dbReference type="PANTHER" id="PTHR28029:SF1">
    <property type="entry name" value="PROTEIN ILM1"/>
    <property type="match status" value="1"/>
</dbReference>
<evidence type="ECO:0000313" key="3">
    <source>
        <dbReference type="EMBL" id="ODQ47118.1"/>
    </source>
</evidence>
<evidence type="ECO:0000256" key="2">
    <source>
        <dbReference type="SAM" id="Phobius"/>
    </source>
</evidence>
<reference evidence="3 4" key="1">
    <citation type="journal article" date="2016" name="Proc. Natl. Acad. Sci. U.S.A.">
        <title>Comparative genomics of biotechnologically important yeasts.</title>
        <authorList>
            <person name="Riley R."/>
            <person name="Haridas S."/>
            <person name="Wolfe K.H."/>
            <person name="Lopes M.R."/>
            <person name="Hittinger C.T."/>
            <person name="Goeker M."/>
            <person name="Salamov A.A."/>
            <person name="Wisecaver J.H."/>
            <person name="Long T.M."/>
            <person name="Calvey C.H."/>
            <person name="Aerts A.L."/>
            <person name="Barry K.W."/>
            <person name="Choi C."/>
            <person name="Clum A."/>
            <person name="Coughlan A.Y."/>
            <person name="Deshpande S."/>
            <person name="Douglass A.P."/>
            <person name="Hanson S.J."/>
            <person name="Klenk H.-P."/>
            <person name="LaButti K.M."/>
            <person name="Lapidus A."/>
            <person name="Lindquist E.A."/>
            <person name="Lipzen A.M."/>
            <person name="Meier-Kolthoff J.P."/>
            <person name="Ohm R.A."/>
            <person name="Otillar R.P."/>
            <person name="Pangilinan J.L."/>
            <person name="Peng Y."/>
            <person name="Rokas A."/>
            <person name="Rosa C.A."/>
            <person name="Scheuner C."/>
            <person name="Sibirny A.A."/>
            <person name="Slot J.C."/>
            <person name="Stielow J.B."/>
            <person name="Sun H."/>
            <person name="Kurtzman C.P."/>
            <person name="Blackwell M."/>
            <person name="Grigoriev I.V."/>
            <person name="Jeffries T.W."/>
        </authorList>
    </citation>
    <scope>NUCLEOTIDE SEQUENCE [LARGE SCALE GENOMIC DNA]</scope>
    <source>
        <strain evidence="3 4">NRRL Y-2026</strain>
    </source>
</reference>
<name>A0A1E3NN98_9ASCO</name>
<keyword evidence="2" id="KW-1133">Transmembrane helix</keyword>
<organism evidence="3 4">
    <name type="scientific">Pichia membranifaciens NRRL Y-2026</name>
    <dbReference type="NCBI Taxonomy" id="763406"/>
    <lineage>
        <taxon>Eukaryota</taxon>
        <taxon>Fungi</taxon>
        <taxon>Dikarya</taxon>
        <taxon>Ascomycota</taxon>
        <taxon>Saccharomycotina</taxon>
        <taxon>Pichiomycetes</taxon>
        <taxon>Pichiales</taxon>
        <taxon>Pichiaceae</taxon>
        <taxon>Pichia</taxon>
    </lineage>
</organism>
<dbReference type="Proteomes" id="UP000094455">
    <property type="component" value="Unassembled WGS sequence"/>
</dbReference>
<dbReference type="InterPro" id="IPR018815">
    <property type="entry name" value="Incr_loss_mito_DNA_1"/>
</dbReference>
<feature type="region of interest" description="Disordered" evidence="1">
    <location>
        <begin position="150"/>
        <end position="169"/>
    </location>
</feature>
<feature type="transmembrane region" description="Helical" evidence="2">
    <location>
        <begin position="115"/>
        <end position="133"/>
    </location>
</feature>
<keyword evidence="2" id="KW-0812">Transmembrane</keyword>
<feature type="transmembrane region" description="Helical" evidence="2">
    <location>
        <begin position="57"/>
        <end position="77"/>
    </location>
</feature>
<keyword evidence="4" id="KW-1185">Reference proteome</keyword>